<organism evidence="1 2">
    <name type="scientific">Sphingomonas panacis</name>
    <dbReference type="NCBI Taxonomy" id="1560345"/>
    <lineage>
        <taxon>Bacteria</taxon>
        <taxon>Pseudomonadati</taxon>
        <taxon>Pseudomonadota</taxon>
        <taxon>Alphaproteobacteria</taxon>
        <taxon>Sphingomonadales</taxon>
        <taxon>Sphingomonadaceae</taxon>
        <taxon>Sphingomonas</taxon>
    </lineage>
</organism>
<dbReference type="RefSeq" id="WP_069206295.1">
    <property type="nucleotide sequence ID" value="NZ_CP014168.1"/>
</dbReference>
<accession>A0A1B3ZEB2</accession>
<proteinExistence type="predicted"/>
<dbReference type="Proteomes" id="UP000094256">
    <property type="component" value="Chromosome"/>
</dbReference>
<dbReference type="OrthoDB" id="3837964at2"/>
<dbReference type="AlphaFoldDB" id="A0A1B3ZEB2"/>
<evidence type="ECO:0000313" key="1">
    <source>
        <dbReference type="EMBL" id="AOH85766.1"/>
    </source>
</evidence>
<sequence>MQFKARNLRPIAEMVVGNKDHQWFQYRSSYYITRFFEECEMDFAHDGSSRVPWAEGVLAELLNDPQPAANQLPERFAIVLRTLMDKREAQDGDADRALALAALNVPLGREGYEGYYGEDGQFYIRHVETRTVSSPVNLYRPLTPVEAERRSLLIAYLDRCSEDELIEEVLLPMFRHLGYQRITSVGHKDKALEYGKDVWMRYKLPTEHVIYFGIQAKKGKLDSAGATKGTNANVSEIYQQVLMMLGHEVFDSDTNKKALVDHAFIVAGGEITKAARNWLGGVLNASQRSQIMFMDREHILNLYTAHRLELPRAAQPAKPTPWGEMEDDVPF</sequence>
<name>A0A1B3ZEB2_9SPHN</name>
<dbReference type="EMBL" id="CP014168">
    <property type="protein sequence ID" value="AOH85766.1"/>
    <property type="molecule type" value="Genomic_DNA"/>
</dbReference>
<gene>
    <name evidence="1" type="ORF">AWL63_19250</name>
</gene>
<keyword evidence="2" id="KW-1185">Reference proteome</keyword>
<evidence type="ECO:0008006" key="3">
    <source>
        <dbReference type="Google" id="ProtNLM"/>
    </source>
</evidence>
<dbReference type="KEGG" id="span:AWL63_19250"/>
<evidence type="ECO:0000313" key="2">
    <source>
        <dbReference type="Proteomes" id="UP000094256"/>
    </source>
</evidence>
<reference evidence="1 2" key="1">
    <citation type="submission" date="2016-01" db="EMBL/GenBank/DDBJ databases">
        <title>Complete genome and mega plasmid sequence of Sphingomonas panacis DCY99 elicits systemic resistance in rice to Xanthomonas oryzae.</title>
        <authorList>
            <person name="Kim Y.J."/>
            <person name="Yang D.C."/>
            <person name="Sing P."/>
        </authorList>
    </citation>
    <scope>NUCLEOTIDE SEQUENCE [LARGE SCALE GENOMIC DNA]</scope>
    <source>
        <strain evidence="1 2">DCY99</strain>
    </source>
</reference>
<protein>
    <recommendedName>
        <fullName evidence="3">Restriction endonuclease</fullName>
    </recommendedName>
</protein>